<dbReference type="RefSeq" id="WP_206559444.1">
    <property type="nucleotide sequence ID" value="NZ_JAFKCZ010000004.1"/>
</dbReference>
<feature type="signal peptide" evidence="3">
    <location>
        <begin position="1"/>
        <end position="30"/>
    </location>
</feature>
<name>A0A939ILH8_9GAMM</name>
<dbReference type="Pfam" id="PF25954">
    <property type="entry name" value="Beta-barrel_RND_2"/>
    <property type="match status" value="1"/>
</dbReference>
<reference evidence="7" key="1">
    <citation type="submission" date="2021-02" db="EMBL/GenBank/DDBJ databases">
        <title>PHA producing bacteria isolated from coastal sediment in Guangdong, Shenzhen.</title>
        <authorList>
            <person name="Zheng W."/>
            <person name="Yu S."/>
            <person name="Huang Y."/>
        </authorList>
    </citation>
    <scope>NUCLEOTIDE SEQUENCE</scope>
    <source>
        <strain evidence="7">TN14-10</strain>
    </source>
</reference>
<comment type="caution">
    <text evidence="7">The sequence shown here is derived from an EMBL/GenBank/DDBJ whole genome shotgun (WGS) entry which is preliminary data.</text>
</comment>
<comment type="similarity">
    <text evidence="1">Belongs to the membrane fusion protein (MFP) (TC 8.A.1) family.</text>
</comment>
<dbReference type="Gene3D" id="1.10.287.470">
    <property type="entry name" value="Helix hairpin bin"/>
    <property type="match status" value="1"/>
</dbReference>
<dbReference type="PANTHER" id="PTHR30469:SF15">
    <property type="entry name" value="HLYD FAMILY OF SECRETION PROTEINS"/>
    <property type="match status" value="1"/>
</dbReference>
<evidence type="ECO:0000256" key="1">
    <source>
        <dbReference type="ARBA" id="ARBA00009477"/>
    </source>
</evidence>
<dbReference type="Proteomes" id="UP000664303">
    <property type="component" value="Unassembled WGS sequence"/>
</dbReference>
<dbReference type="Pfam" id="PF25973">
    <property type="entry name" value="BSH_CzcB"/>
    <property type="match status" value="1"/>
</dbReference>
<evidence type="ECO:0000313" key="8">
    <source>
        <dbReference type="Proteomes" id="UP000664303"/>
    </source>
</evidence>
<dbReference type="EMBL" id="JAFKCZ010000004">
    <property type="protein sequence ID" value="MBN7795993.1"/>
    <property type="molecule type" value="Genomic_DNA"/>
</dbReference>
<organism evidence="7 8">
    <name type="scientific">Parahaliea mediterranea</name>
    <dbReference type="NCBI Taxonomy" id="651086"/>
    <lineage>
        <taxon>Bacteria</taxon>
        <taxon>Pseudomonadati</taxon>
        <taxon>Pseudomonadota</taxon>
        <taxon>Gammaproteobacteria</taxon>
        <taxon>Cellvibrionales</taxon>
        <taxon>Halieaceae</taxon>
        <taxon>Parahaliea</taxon>
    </lineage>
</organism>
<keyword evidence="2" id="KW-0175">Coiled coil</keyword>
<feature type="domain" description="CzcB-like barrel-sandwich hybrid" evidence="6">
    <location>
        <begin position="62"/>
        <end position="199"/>
    </location>
</feature>
<dbReference type="NCBIfam" id="TIGR01730">
    <property type="entry name" value="RND_mfp"/>
    <property type="match status" value="1"/>
</dbReference>
<keyword evidence="8" id="KW-1185">Reference proteome</keyword>
<dbReference type="SUPFAM" id="SSF111369">
    <property type="entry name" value="HlyD-like secretion proteins"/>
    <property type="match status" value="1"/>
</dbReference>
<proteinExistence type="inferred from homology"/>
<evidence type="ECO:0000259" key="4">
    <source>
        <dbReference type="Pfam" id="PF25954"/>
    </source>
</evidence>
<evidence type="ECO:0000259" key="5">
    <source>
        <dbReference type="Pfam" id="PF25967"/>
    </source>
</evidence>
<gene>
    <name evidence="7" type="ORF">JYP50_05305</name>
</gene>
<dbReference type="GO" id="GO:1990281">
    <property type="term" value="C:efflux pump complex"/>
    <property type="evidence" value="ECO:0007669"/>
    <property type="project" value="TreeGrafter"/>
</dbReference>
<feature type="coiled-coil region" evidence="2">
    <location>
        <begin position="89"/>
        <end position="159"/>
    </location>
</feature>
<evidence type="ECO:0000256" key="2">
    <source>
        <dbReference type="SAM" id="Coils"/>
    </source>
</evidence>
<feature type="domain" description="CusB-like beta-barrel" evidence="4">
    <location>
        <begin position="208"/>
        <end position="280"/>
    </location>
</feature>
<feature type="chain" id="PRO_5037805863" evidence="3">
    <location>
        <begin position="31"/>
        <end position="367"/>
    </location>
</feature>
<dbReference type="Gene3D" id="2.40.50.100">
    <property type="match status" value="1"/>
</dbReference>
<evidence type="ECO:0000259" key="6">
    <source>
        <dbReference type="Pfam" id="PF25973"/>
    </source>
</evidence>
<dbReference type="PANTHER" id="PTHR30469">
    <property type="entry name" value="MULTIDRUG RESISTANCE PROTEIN MDTA"/>
    <property type="match status" value="1"/>
</dbReference>
<evidence type="ECO:0000313" key="7">
    <source>
        <dbReference type="EMBL" id="MBN7795993.1"/>
    </source>
</evidence>
<keyword evidence="3" id="KW-0732">Signal</keyword>
<dbReference type="GO" id="GO:0015562">
    <property type="term" value="F:efflux transmembrane transporter activity"/>
    <property type="evidence" value="ECO:0007669"/>
    <property type="project" value="TreeGrafter"/>
</dbReference>
<dbReference type="InterPro" id="IPR058792">
    <property type="entry name" value="Beta-barrel_RND_2"/>
</dbReference>
<feature type="domain" description="Multidrug resistance protein MdtA-like C-terminal permuted SH3" evidence="5">
    <location>
        <begin position="288"/>
        <end position="348"/>
    </location>
</feature>
<dbReference type="InterPro" id="IPR058647">
    <property type="entry name" value="BSH_CzcB-like"/>
</dbReference>
<dbReference type="InterPro" id="IPR058627">
    <property type="entry name" value="MdtA-like_C"/>
</dbReference>
<dbReference type="Pfam" id="PF25967">
    <property type="entry name" value="RND-MFP_C"/>
    <property type="match status" value="1"/>
</dbReference>
<protein>
    <submittedName>
        <fullName evidence="7">Efflux RND transporter periplasmic adaptor subunit</fullName>
    </submittedName>
</protein>
<evidence type="ECO:0000256" key="3">
    <source>
        <dbReference type="SAM" id="SignalP"/>
    </source>
</evidence>
<dbReference type="InterPro" id="IPR006143">
    <property type="entry name" value="RND_pump_MFP"/>
</dbReference>
<dbReference type="Gene3D" id="2.40.30.170">
    <property type="match status" value="1"/>
</dbReference>
<accession>A0A939ILH8</accession>
<dbReference type="Gene3D" id="2.40.420.20">
    <property type="match status" value="1"/>
</dbReference>
<dbReference type="AlphaFoldDB" id="A0A939ILH8"/>
<sequence>MLPYFYSRFAALGSTLFACLFLLQGATAHARDGVPVTVVEARRMPIFRQVPLTGTVTSLRNARLSPATSGLVQALNVDAGSRVVAGDVLLALDAELAALQLESAQARAEQLRNALQDARRRLSEARELIPQRSIAETAVRDLEAEVAEDEAALRQAQAEAGYQGALLERHKLRAPFDGVVSARLTDLGEWVAPGQAVLELVATDTVRLDFPVAEDFLPAIERGGEVRYSLNASPGETHTGTVATVVPVTDPGARTFLLRVEPGAGAPLLKPGMSVRATLALPADREGLVVPRDATLRYPDGRTVVWTVHSRDGELRVVENLVEPGLQFDGMVEIRAGLEPGTRVVVEGNESLQAGQAVRIRATASRR</sequence>